<reference evidence="2 3" key="1">
    <citation type="submission" date="2016-10" db="EMBL/GenBank/DDBJ databases">
        <authorList>
            <person name="de Groot N.N."/>
        </authorList>
    </citation>
    <scope>NUCLEOTIDE SEQUENCE [LARGE SCALE GENOMIC DNA]</scope>
    <source>
        <strain evidence="2 3">DSM 21632</strain>
    </source>
</reference>
<evidence type="ECO:0000259" key="1">
    <source>
        <dbReference type="PROSITE" id="PS51500"/>
    </source>
</evidence>
<evidence type="ECO:0000313" key="3">
    <source>
        <dbReference type="Proteomes" id="UP000199163"/>
    </source>
</evidence>
<feature type="domain" description="Sin" evidence="1">
    <location>
        <begin position="1"/>
        <end position="36"/>
    </location>
</feature>
<dbReference type="EMBL" id="FNDK01000005">
    <property type="protein sequence ID" value="SDH40844.1"/>
    <property type="molecule type" value="Genomic_DNA"/>
</dbReference>
<sequence>MVIPVQLDQEWVQLIREAKDAGLTAEEVMIFIQKQKNY</sequence>
<protein>
    <submittedName>
        <fullName evidence="2">Anti-repressor SinI</fullName>
    </submittedName>
</protein>
<organism evidence="2 3">
    <name type="scientific">Alteribacillus persepolensis</name>
    <dbReference type="NCBI Taxonomy" id="568899"/>
    <lineage>
        <taxon>Bacteria</taxon>
        <taxon>Bacillati</taxon>
        <taxon>Bacillota</taxon>
        <taxon>Bacilli</taxon>
        <taxon>Bacillales</taxon>
        <taxon>Bacillaceae</taxon>
        <taxon>Alteribacillus</taxon>
    </lineage>
</organism>
<proteinExistence type="predicted"/>
<dbReference type="InterPro" id="IPR010981">
    <property type="entry name" value="SinR/SinI_dimer_dom"/>
</dbReference>
<dbReference type="STRING" id="568899.SAMN05192534_10573"/>
<dbReference type="SUPFAM" id="SSF47406">
    <property type="entry name" value="SinR repressor dimerisation domain-like"/>
    <property type="match status" value="1"/>
</dbReference>
<dbReference type="InterPro" id="IPR036281">
    <property type="entry name" value="SinR/SinI_dimer_dom_sf"/>
</dbReference>
<evidence type="ECO:0000313" key="2">
    <source>
        <dbReference type="EMBL" id="SDH40844.1"/>
    </source>
</evidence>
<dbReference type="PROSITE" id="PS51500">
    <property type="entry name" value="SIN"/>
    <property type="match status" value="1"/>
</dbReference>
<dbReference type="AlphaFoldDB" id="A0A1G8C651"/>
<dbReference type="OrthoDB" id="2936084at2"/>
<gene>
    <name evidence="2" type="ORF">SAMN05192534_10573</name>
</gene>
<dbReference type="Proteomes" id="UP000199163">
    <property type="component" value="Unassembled WGS sequence"/>
</dbReference>
<keyword evidence="3" id="KW-1185">Reference proteome</keyword>
<dbReference type="GO" id="GO:0046983">
    <property type="term" value="F:protein dimerization activity"/>
    <property type="evidence" value="ECO:0007669"/>
    <property type="project" value="InterPro"/>
</dbReference>
<name>A0A1G8C651_9BACI</name>
<dbReference type="GO" id="GO:0006355">
    <property type="term" value="P:regulation of DNA-templated transcription"/>
    <property type="evidence" value="ECO:0007669"/>
    <property type="project" value="InterPro"/>
</dbReference>
<dbReference type="Pfam" id="PF08671">
    <property type="entry name" value="SinI"/>
    <property type="match status" value="1"/>
</dbReference>
<dbReference type="RefSeq" id="WP_091272159.1">
    <property type="nucleotide sequence ID" value="NZ_FNDK01000005.1"/>
</dbReference>
<accession>A0A1G8C651</accession>